<sequence length="470" mass="53968">MNAMKDKLNAKSQYTFESSEKKSKSRSLTIEDNHTYKRLEGLVNKLKDKALSGMENKMLWWDLVCEVEQLVDAGEEVASSCRLCHIKLSIGQRQKVRYQLKHVRQLLFAYQECMQRVASLDVDYTEYLDQVSVLLINTINHLMKQVEIMTQIFNMSPGLFSNNNNFRANFTSLQNCCEQLATKTSIEPSYMKWQNCVFLMFIIIHKSFKSLFLLVDASDVANVNLLSDWTKTDDIIRQLCNHIDEKIFELKYSLDEETDDGTSNLVSAEKIVAEKLMLKKGWTEKLEKIKALLNVYKYHSTTFLPLPPPGSPSQSLLTISADPPPQSSSFCYPFDEDTFKLTTLICEILLSKCDRLMLNDVDKKYNGEYMCPTLPEAENNDTASTHHISTAEASKNKNEVLELLADMKLNVNKFINDMRSAGEDKVEPELIVWLDQMVNKDMKILDNSFTDMSFRNESTTEVNNGRSMNK</sequence>
<dbReference type="KEGG" id="hro:HELRODRAFT_160948"/>
<name>T1EQW6_HELRO</name>
<dbReference type="RefSeq" id="XP_009019194.1">
    <property type="nucleotide sequence ID" value="XM_009020946.1"/>
</dbReference>
<evidence type="ECO:0000313" key="3">
    <source>
        <dbReference type="Proteomes" id="UP000015101"/>
    </source>
</evidence>
<dbReference type="HOGENOM" id="CLU_581768_0_0_1"/>
<dbReference type="AlphaFoldDB" id="T1EQW6"/>
<reference evidence="3" key="1">
    <citation type="submission" date="2012-12" db="EMBL/GenBank/DDBJ databases">
        <authorList>
            <person name="Hellsten U."/>
            <person name="Grimwood J."/>
            <person name="Chapman J.A."/>
            <person name="Shapiro H."/>
            <person name="Aerts A."/>
            <person name="Otillar R.P."/>
            <person name="Terry A.Y."/>
            <person name="Boore J.L."/>
            <person name="Simakov O."/>
            <person name="Marletaz F."/>
            <person name="Cho S.-J."/>
            <person name="Edsinger-Gonzales E."/>
            <person name="Havlak P."/>
            <person name="Kuo D.-H."/>
            <person name="Larsson T."/>
            <person name="Lv J."/>
            <person name="Arendt D."/>
            <person name="Savage R."/>
            <person name="Osoegawa K."/>
            <person name="de Jong P."/>
            <person name="Lindberg D.R."/>
            <person name="Seaver E.C."/>
            <person name="Weisblat D.A."/>
            <person name="Putnam N.H."/>
            <person name="Grigoriev I.V."/>
            <person name="Rokhsar D.S."/>
        </authorList>
    </citation>
    <scope>NUCLEOTIDE SEQUENCE</scope>
</reference>
<reference evidence="2" key="3">
    <citation type="submission" date="2015-06" db="UniProtKB">
        <authorList>
            <consortium name="EnsemblMetazoa"/>
        </authorList>
    </citation>
    <scope>IDENTIFICATION</scope>
</reference>
<proteinExistence type="predicted"/>
<dbReference type="GeneID" id="20198966"/>
<accession>T1EQW6</accession>
<dbReference type="EMBL" id="AMQM01000715">
    <property type="status" value="NOT_ANNOTATED_CDS"/>
    <property type="molecule type" value="Genomic_DNA"/>
</dbReference>
<evidence type="ECO:0000313" key="2">
    <source>
        <dbReference type="EnsemblMetazoa" id="HelroP160948"/>
    </source>
</evidence>
<dbReference type="CTD" id="20198966"/>
<keyword evidence="3" id="KW-1185">Reference proteome</keyword>
<dbReference type="EnsemblMetazoa" id="HelroT160948">
    <property type="protein sequence ID" value="HelroP160948"/>
    <property type="gene ID" value="HelroG160948"/>
</dbReference>
<organism evidence="2 3">
    <name type="scientific">Helobdella robusta</name>
    <name type="common">Californian leech</name>
    <dbReference type="NCBI Taxonomy" id="6412"/>
    <lineage>
        <taxon>Eukaryota</taxon>
        <taxon>Metazoa</taxon>
        <taxon>Spiralia</taxon>
        <taxon>Lophotrochozoa</taxon>
        <taxon>Annelida</taxon>
        <taxon>Clitellata</taxon>
        <taxon>Hirudinea</taxon>
        <taxon>Rhynchobdellida</taxon>
        <taxon>Glossiphoniidae</taxon>
        <taxon>Helobdella</taxon>
    </lineage>
</organism>
<reference evidence="1 3" key="2">
    <citation type="journal article" date="2013" name="Nature">
        <title>Insights into bilaterian evolution from three spiralian genomes.</title>
        <authorList>
            <person name="Simakov O."/>
            <person name="Marletaz F."/>
            <person name="Cho S.J."/>
            <person name="Edsinger-Gonzales E."/>
            <person name="Havlak P."/>
            <person name="Hellsten U."/>
            <person name="Kuo D.H."/>
            <person name="Larsson T."/>
            <person name="Lv J."/>
            <person name="Arendt D."/>
            <person name="Savage R."/>
            <person name="Osoegawa K."/>
            <person name="de Jong P."/>
            <person name="Grimwood J."/>
            <person name="Chapman J.A."/>
            <person name="Shapiro H."/>
            <person name="Aerts A."/>
            <person name="Otillar R.P."/>
            <person name="Terry A.Y."/>
            <person name="Boore J.L."/>
            <person name="Grigoriev I.V."/>
            <person name="Lindberg D.R."/>
            <person name="Seaver E.C."/>
            <person name="Weisblat D.A."/>
            <person name="Putnam N.H."/>
            <person name="Rokhsar D.S."/>
        </authorList>
    </citation>
    <scope>NUCLEOTIDE SEQUENCE</scope>
</reference>
<gene>
    <name evidence="2" type="primary">20198966</name>
    <name evidence="1" type="ORF">HELRODRAFT_160948</name>
</gene>
<dbReference type="EMBL" id="KB096742">
    <property type="protein sequence ID" value="ESO01786.1"/>
    <property type="molecule type" value="Genomic_DNA"/>
</dbReference>
<protein>
    <submittedName>
        <fullName evidence="1 2">Uncharacterized protein</fullName>
    </submittedName>
</protein>
<evidence type="ECO:0000313" key="1">
    <source>
        <dbReference type="EMBL" id="ESO01786.1"/>
    </source>
</evidence>
<dbReference type="Proteomes" id="UP000015101">
    <property type="component" value="Unassembled WGS sequence"/>
</dbReference>
<dbReference type="InParanoid" id="T1EQW6"/>